<proteinExistence type="predicted"/>
<keyword evidence="2" id="KW-1185">Reference proteome</keyword>
<dbReference type="Proteomes" id="UP000828390">
    <property type="component" value="Unassembled WGS sequence"/>
</dbReference>
<gene>
    <name evidence="1" type="ORF">DPMN_061869</name>
</gene>
<sequence length="61" mass="6861">MLQNTSFNKPSYVQSAHTSTCTSKRNMHFLSEREREINSLFAGTLRTACFCASVKSRACPD</sequence>
<reference evidence="1" key="1">
    <citation type="journal article" date="2019" name="bioRxiv">
        <title>The Genome of the Zebra Mussel, Dreissena polymorpha: A Resource for Invasive Species Research.</title>
        <authorList>
            <person name="McCartney M.A."/>
            <person name="Auch B."/>
            <person name="Kono T."/>
            <person name="Mallez S."/>
            <person name="Zhang Y."/>
            <person name="Obille A."/>
            <person name="Becker A."/>
            <person name="Abrahante J.E."/>
            <person name="Garbe J."/>
            <person name="Badalamenti J.P."/>
            <person name="Herman A."/>
            <person name="Mangelson H."/>
            <person name="Liachko I."/>
            <person name="Sullivan S."/>
            <person name="Sone E.D."/>
            <person name="Koren S."/>
            <person name="Silverstein K.A.T."/>
            <person name="Beckman K.B."/>
            <person name="Gohl D.M."/>
        </authorList>
    </citation>
    <scope>NUCLEOTIDE SEQUENCE</scope>
    <source>
        <strain evidence="1">Duluth1</strain>
        <tissue evidence="1">Whole animal</tissue>
    </source>
</reference>
<name>A0A9D4C8J0_DREPO</name>
<protein>
    <submittedName>
        <fullName evidence="1">Uncharacterized protein</fullName>
    </submittedName>
</protein>
<organism evidence="1 2">
    <name type="scientific">Dreissena polymorpha</name>
    <name type="common">Zebra mussel</name>
    <name type="synonym">Mytilus polymorpha</name>
    <dbReference type="NCBI Taxonomy" id="45954"/>
    <lineage>
        <taxon>Eukaryota</taxon>
        <taxon>Metazoa</taxon>
        <taxon>Spiralia</taxon>
        <taxon>Lophotrochozoa</taxon>
        <taxon>Mollusca</taxon>
        <taxon>Bivalvia</taxon>
        <taxon>Autobranchia</taxon>
        <taxon>Heteroconchia</taxon>
        <taxon>Euheterodonta</taxon>
        <taxon>Imparidentia</taxon>
        <taxon>Neoheterodontei</taxon>
        <taxon>Myida</taxon>
        <taxon>Dreissenoidea</taxon>
        <taxon>Dreissenidae</taxon>
        <taxon>Dreissena</taxon>
    </lineage>
</organism>
<dbReference type="AlphaFoldDB" id="A0A9D4C8J0"/>
<evidence type="ECO:0000313" key="2">
    <source>
        <dbReference type="Proteomes" id="UP000828390"/>
    </source>
</evidence>
<reference evidence="1" key="2">
    <citation type="submission" date="2020-11" db="EMBL/GenBank/DDBJ databases">
        <authorList>
            <person name="McCartney M.A."/>
            <person name="Auch B."/>
            <person name="Kono T."/>
            <person name="Mallez S."/>
            <person name="Becker A."/>
            <person name="Gohl D.M."/>
            <person name="Silverstein K.A.T."/>
            <person name="Koren S."/>
            <person name="Bechman K.B."/>
            <person name="Herman A."/>
            <person name="Abrahante J.E."/>
            <person name="Garbe J."/>
        </authorList>
    </citation>
    <scope>NUCLEOTIDE SEQUENCE</scope>
    <source>
        <strain evidence="1">Duluth1</strain>
        <tissue evidence="1">Whole animal</tissue>
    </source>
</reference>
<accession>A0A9D4C8J0</accession>
<evidence type="ECO:0000313" key="1">
    <source>
        <dbReference type="EMBL" id="KAH3719041.1"/>
    </source>
</evidence>
<dbReference type="EMBL" id="JAIWYP010000013">
    <property type="protein sequence ID" value="KAH3719041.1"/>
    <property type="molecule type" value="Genomic_DNA"/>
</dbReference>
<comment type="caution">
    <text evidence="1">The sequence shown here is derived from an EMBL/GenBank/DDBJ whole genome shotgun (WGS) entry which is preliminary data.</text>
</comment>